<keyword evidence="3 5" id="KW-0378">Hydrolase</keyword>
<dbReference type="InterPro" id="IPR003180">
    <property type="entry name" value="MPG"/>
</dbReference>
<proteinExistence type="inferred from homology"/>
<keyword evidence="4 5" id="KW-0234">DNA repair</keyword>
<dbReference type="Proteomes" id="UP001291687">
    <property type="component" value="Unassembled WGS sequence"/>
</dbReference>
<dbReference type="SUPFAM" id="SSF50486">
    <property type="entry name" value="FMT C-terminal domain-like"/>
    <property type="match status" value="1"/>
</dbReference>
<comment type="caution">
    <text evidence="6">The sequence shown here is derived from an EMBL/GenBank/DDBJ whole genome shotgun (WGS) entry which is preliminary data.</text>
</comment>
<dbReference type="NCBIfam" id="NF002004">
    <property type="entry name" value="PRK00802.1-4"/>
    <property type="match status" value="1"/>
</dbReference>
<evidence type="ECO:0000313" key="6">
    <source>
        <dbReference type="EMBL" id="MEA0970634.1"/>
    </source>
</evidence>
<sequence length="165" mass="18656">MLRLDNSFYNRHVVDVAKNLLGKTLVFGKVKGIITETEAYRGADDEASHAFSWTPRSSIMFGPPGYSYIYFIYGMYHCLNIVTEEKNSPSAVLIRGLKLPDIHLNGPGKICKYLGITREHNGINLVTDNNFYLTEGIINSATYTSTARIGIKKAIDKQWRFLINF</sequence>
<dbReference type="HAMAP" id="MF_00527">
    <property type="entry name" value="3MGH"/>
    <property type="match status" value="1"/>
</dbReference>
<evidence type="ECO:0000313" key="7">
    <source>
        <dbReference type="Proteomes" id="UP001291687"/>
    </source>
</evidence>
<evidence type="ECO:0000256" key="5">
    <source>
        <dbReference type="HAMAP-Rule" id="MF_00527"/>
    </source>
</evidence>
<dbReference type="EC" id="3.2.2.-" evidence="5"/>
<keyword evidence="7" id="KW-1185">Reference proteome</keyword>
<dbReference type="Pfam" id="PF02245">
    <property type="entry name" value="Pur_DNA_glyco"/>
    <property type="match status" value="1"/>
</dbReference>
<dbReference type="NCBIfam" id="TIGR00567">
    <property type="entry name" value="3mg"/>
    <property type="match status" value="1"/>
</dbReference>
<dbReference type="RefSeq" id="WP_410519752.1">
    <property type="nucleotide sequence ID" value="NZ_JARJFB010000033.1"/>
</dbReference>
<organism evidence="6 7">
    <name type="scientific">Candidatus Megaera venefica</name>
    <dbReference type="NCBI Taxonomy" id="2055910"/>
    <lineage>
        <taxon>Bacteria</taxon>
        <taxon>Pseudomonadati</taxon>
        <taxon>Pseudomonadota</taxon>
        <taxon>Alphaproteobacteria</taxon>
        <taxon>Rickettsiales</taxon>
        <taxon>Rickettsiaceae</taxon>
        <taxon>Candidatus Megaera</taxon>
    </lineage>
</organism>
<dbReference type="CDD" id="cd00540">
    <property type="entry name" value="AAG"/>
    <property type="match status" value="1"/>
</dbReference>
<keyword evidence="2 5" id="KW-0227">DNA damage</keyword>
<evidence type="ECO:0000256" key="1">
    <source>
        <dbReference type="ARBA" id="ARBA00009232"/>
    </source>
</evidence>
<accession>A0ABU5NBS6</accession>
<name>A0ABU5NBS6_9RICK</name>
<comment type="similarity">
    <text evidence="1 5">Belongs to the DNA glycosylase MPG family.</text>
</comment>
<dbReference type="InterPro" id="IPR036995">
    <property type="entry name" value="MPG_sf"/>
</dbReference>
<evidence type="ECO:0000256" key="2">
    <source>
        <dbReference type="ARBA" id="ARBA00022763"/>
    </source>
</evidence>
<dbReference type="PANTHER" id="PTHR10429:SF0">
    <property type="entry name" value="DNA-3-METHYLADENINE GLYCOSYLASE"/>
    <property type="match status" value="1"/>
</dbReference>
<evidence type="ECO:0000256" key="3">
    <source>
        <dbReference type="ARBA" id="ARBA00022801"/>
    </source>
</evidence>
<gene>
    <name evidence="6" type="ORF">Megvenef_00601</name>
</gene>
<dbReference type="PANTHER" id="PTHR10429">
    <property type="entry name" value="DNA-3-METHYLADENINE GLYCOSYLASE"/>
    <property type="match status" value="1"/>
</dbReference>
<dbReference type="InterPro" id="IPR011034">
    <property type="entry name" value="Formyl_transferase-like_C_sf"/>
</dbReference>
<dbReference type="Gene3D" id="3.10.300.10">
    <property type="entry name" value="Methylpurine-DNA glycosylase (MPG)"/>
    <property type="match status" value="2"/>
</dbReference>
<evidence type="ECO:0000256" key="4">
    <source>
        <dbReference type="ARBA" id="ARBA00023204"/>
    </source>
</evidence>
<reference evidence="6 7" key="1">
    <citation type="submission" date="2023-03" db="EMBL/GenBank/DDBJ databases">
        <title>Host association and intracellularity evolved multiple times independently in the Rickettsiales.</title>
        <authorList>
            <person name="Castelli M."/>
            <person name="Nardi T."/>
            <person name="Gammuto L."/>
            <person name="Bellinzona G."/>
            <person name="Sabaneyeva E."/>
            <person name="Potekhin A."/>
            <person name="Serra V."/>
            <person name="Petroni G."/>
            <person name="Sassera D."/>
        </authorList>
    </citation>
    <scope>NUCLEOTIDE SEQUENCE [LARGE SCALE GENOMIC DNA]</scope>
    <source>
        <strain evidence="6 7">Sr 2-6</strain>
    </source>
</reference>
<protein>
    <recommendedName>
        <fullName evidence="5">Putative 3-methyladenine DNA glycosylase</fullName>
        <ecNumber evidence="5">3.2.2.-</ecNumber>
    </recommendedName>
</protein>
<dbReference type="EMBL" id="JARJFB010000033">
    <property type="protein sequence ID" value="MEA0970634.1"/>
    <property type="molecule type" value="Genomic_DNA"/>
</dbReference>